<dbReference type="PANTHER" id="PTHR36681:SF3">
    <property type="entry name" value="NUCLEAR GTPASE, GERMINAL CENTER-ASSOCIATED, TANDEM DUPLICATE 3"/>
    <property type="match status" value="1"/>
</dbReference>
<dbReference type="STRING" id="135208.A0A4Y9ZSW3"/>
<dbReference type="EMBL" id="SFCI01000945">
    <property type="protein sequence ID" value="TFY77320.1"/>
    <property type="molecule type" value="Genomic_DNA"/>
</dbReference>
<feature type="region of interest" description="Disordered" evidence="1">
    <location>
        <begin position="218"/>
        <end position="295"/>
    </location>
</feature>
<protein>
    <submittedName>
        <fullName evidence="2">Uncharacterized protein</fullName>
    </submittedName>
</protein>
<name>A0A4Y9ZSW3_9AGAM</name>
<feature type="compositionally biased region" description="Polar residues" evidence="1">
    <location>
        <begin position="286"/>
        <end position="295"/>
    </location>
</feature>
<gene>
    <name evidence="2" type="ORF">EWM64_g6690</name>
</gene>
<keyword evidence="3" id="KW-1185">Reference proteome</keyword>
<feature type="compositionally biased region" description="Low complexity" evidence="1">
    <location>
        <begin position="234"/>
        <end position="244"/>
    </location>
</feature>
<feature type="non-terminal residue" evidence="2">
    <location>
        <position position="458"/>
    </location>
</feature>
<feature type="compositionally biased region" description="Basic and acidic residues" evidence="1">
    <location>
        <begin position="256"/>
        <end position="285"/>
    </location>
</feature>
<evidence type="ECO:0000313" key="2">
    <source>
        <dbReference type="EMBL" id="TFY77320.1"/>
    </source>
</evidence>
<reference evidence="2 3" key="1">
    <citation type="submission" date="2019-02" db="EMBL/GenBank/DDBJ databases">
        <title>Genome sequencing of the rare red list fungi Hericium alpestre (H. flagellum).</title>
        <authorList>
            <person name="Buettner E."/>
            <person name="Kellner H."/>
        </authorList>
    </citation>
    <scope>NUCLEOTIDE SEQUENCE [LARGE SCALE GENOMIC DNA]</scope>
    <source>
        <strain evidence="2 3">DSM 108284</strain>
    </source>
</reference>
<comment type="caution">
    <text evidence="2">The sequence shown here is derived from an EMBL/GenBank/DDBJ whole genome shotgun (WGS) entry which is preliminary data.</text>
</comment>
<evidence type="ECO:0000313" key="3">
    <source>
        <dbReference type="Proteomes" id="UP000298061"/>
    </source>
</evidence>
<sequence>MPDTIATTDRPSHGAQHRFTIYASADAISFSIGDVYKEVACMARDVADGVRQVAALTKLRKSVWLRDLQSISEAAPPKIRIGFCGANIVATNAMRACTAVVIEVSYHHETNVTADITFVSKAKWQEQIALFLEDMKDIDIEEFKKRARYGGDSGEAPDVAWSKFTLVYPDIPLEQFVQIKLTQHPCELEIQDMLGSTKAIVAEDTEHFEAEIGRYIDSNSVRASDPPPPPSSAPGPSGEGSPDPFAELDILMSTISRKDGDMSPLTEHDSDDSRMDIDDPTEHESGQPTAEATTESQKAVLWPLIEHVAIRCNAPVLSTGAIFVDLPGMSDANAARNRIAKDNIAMCDHLFIFAPITRALDDSAANRLIGDSLKRQLIMGRLMAHSLSVADVLFVRYDSRKMSFIMTKTDDLVPSEVIKNLGLDKDPKVMELKKQISESSACIDKESHRQKKAKDSVK</sequence>
<organism evidence="2 3">
    <name type="scientific">Hericium alpestre</name>
    <dbReference type="NCBI Taxonomy" id="135208"/>
    <lineage>
        <taxon>Eukaryota</taxon>
        <taxon>Fungi</taxon>
        <taxon>Dikarya</taxon>
        <taxon>Basidiomycota</taxon>
        <taxon>Agaricomycotina</taxon>
        <taxon>Agaricomycetes</taxon>
        <taxon>Russulales</taxon>
        <taxon>Hericiaceae</taxon>
        <taxon>Hericium</taxon>
    </lineage>
</organism>
<dbReference type="AlphaFoldDB" id="A0A4Y9ZSW3"/>
<dbReference type="OrthoDB" id="3598281at2759"/>
<accession>A0A4Y9ZSW3</accession>
<proteinExistence type="predicted"/>
<evidence type="ECO:0000256" key="1">
    <source>
        <dbReference type="SAM" id="MobiDB-lite"/>
    </source>
</evidence>
<dbReference type="PANTHER" id="PTHR36681">
    <property type="entry name" value="NUCLEAR GTPASE, GERMINAL CENTER-ASSOCIATED, TANDEM DUPLICATE 3"/>
    <property type="match status" value="1"/>
</dbReference>
<dbReference type="Proteomes" id="UP000298061">
    <property type="component" value="Unassembled WGS sequence"/>
</dbReference>